<evidence type="ECO:0000313" key="4">
    <source>
        <dbReference type="Proteomes" id="UP000231019"/>
    </source>
</evidence>
<feature type="signal peptide" evidence="2">
    <location>
        <begin position="1"/>
        <end position="23"/>
    </location>
</feature>
<name>A0A2M7FZP6_9BACT</name>
<keyword evidence="1" id="KW-0812">Transmembrane</keyword>
<keyword evidence="1" id="KW-1133">Transmembrane helix</keyword>
<keyword evidence="2" id="KW-0732">Signal</keyword>
<gene>
    <name evidence="3" type="ORF">COW36_19700</name>
</gene>
<evidence type="ECO:0000256" key="2">
    <source>
        <dbReference type="SAM" id="SignalP"/>
    </source>
</evidence>
<evidence type="ECO:0000313" key="3">
    <source>
        <dbReference type="EMBL" id="PIW14878.1"/>
    </source>
</evidence>
<accession>A0A2M7FZP6</accession>
<dbReference type="AlphaFoldDB" id="A0A2M7FZP6"/>
<feature type="transmembrane region" description="Helical" evidence="1">
    <location>
        <begin position="132"/>
        <end position="154"/>
    </location>
</feature>
<dbReference type="Proteomes" id="UP000231019">
    <property type="component" value="Unassembled WGS sequence"/>
</dbReference>
<sequence>MRSFLILCLLVAYASIYQAPVWAQIQANESTPQVYHLNHSAPDLAAPDLYQTLTLHPVPNIMGKDPFNDFVMVSGGISHLIFYGTDITLLVMGNFTNPFQIVALWSALILPILPSIAYFLRGKYEKGFSHFLSTGFFALLPLVLGVLLMIPFMSLGYGALVFPTLGIMISGILYLINFIWGFLDGAFFATDADELKHAIQMAQTQPSGCSTSRDKITEQVVFDCRLQKEIMVF</sequence>
<keyword evidence="1" id="KW-0472">Membrane</keyword>
<dbReference type="EMBL" id="PFFQ01000055">
    <property type="protein sequence ID" value="PIW14878.1"/>
    <property type="molecule type" value="Genomic_DNA"/>
</dbReference>
<protein>
    <submittedName>
        <fullName evidence="3">Uncharacterized protein</fullName>
    </submittedName>
</protein>
<evidence type="ECO:0000256" key="1">
    <source>
        <dbReference type="SAM" id="Phobius"/>
    </source>
</evidence>
<reference evidence="3 4" key="1">
    <citation type="submission" date="2017-09" db="EMBL/GenBank/DDBJ databases">
        <title>Depth-based differentiation of microbial function through sediment-hosted aquifers and enrichment of novel symbionts in the deep terrestrial subsurface.</title>
        <authorList>
            <person name="Probst A.J."/>
            <person name="Ladd B."/>
            <person name="Jarett J.K."/>
            <person name="Geller-Mcgrath D.E."/>
            <person name="Sieber C.M."/>
            <person name="Emerson J.B."/>
            <person name="Anantharaman K."/>
            <person name="Thomas B.C."/>
            <person name="Malmstrom R."/>
            <person name="Stieglmeier M."/>
            <person name="Klingl A."/>
            <person name="Woyke T."/>
            <person name="Ryan C.M."/>
            <person name="Banfield J.F."/>
        </authorList>
    </citation>
    <scope>NUCLEOTIDE SEQUENCE [LARGE SCALE GENOMIC DNA]</scope>
    <source>
        <strain evidence="3">CG17_big_fil_post_rev_8_21_14_2_50_48_46</strain>
    </source>
</reference>
<proteinExistence type="predicted"/>
<feature type="transmembrane region" description="Helical" evidence="1">
    <location>
        <begin position="99"/>
        <end position="120"/>
    </location>
</feature>
<feature type="chain" id="PRO_5014682615" evidence="2">
    <location>
        <begin position="24"/>
        <end position="233"/>
    </location>
</feature>
<organism evidence="3 4">
    <name type="scientific">bacterium (Candidatus Blackallbacteria) CG17_big_fil_post_rev_8_21_14_2_50_48_46</name>
    <dbReference type="NCBI Taxonomy" id="2014261"/>
    <lineage>
        <taxon>Bacteria</taxon>
        <taxon>Candidatus Blackallbacteria</taxon>
    </lineage>
</organism>
<comment type="caution">
    <text evidence="3">The sequence shown here is derived from an EMBL/GenBank/DDBJ whole genome shotgun (WGS) entry which is preliminary data.</text>
</comment>
<feature type="transmembrane region" description="Helical" evidence="1">
    <location>
        <begin position="160"/>
        <end position="183"/>
    </location>
</feature>